<dbReference type="SUPFAM" id="SSF90209">
    <property type="entry name" value="Ran binding protein zinc finger-like"/>
    <property type="match status" value="2"/>
</dbReference>
<dbReference type="GO" id="GO:0003677">
    <property type="term" value="F:DNA binding"/>
    <property type="evidence" value="ECO:0007669"/>
    <property type="project" value="UniProtKB-KW"/>
</dbReference>
<evidence type="ECO:0000256" key="14">
    <source>
        <dbReference type="ARBA" id="ARBA00022842"/>
    </source>
</evidence>
<dbReference type="FunFam" id="4.10.1060.10:FF:000001">
    <property type="entry name" value="Nuclear pore complex protein Nup153"/>
    <property type="match status" value="1"/>
</dbReference>
<evidence type="ECO:0000256" key="1">
    <source>
        <dbReference type="ARBA" id="ARBA00001936"/>
    </source>
</evidence>
<feature type="domain" description="RanBP2-type" evidence="28">
    <location>
        <begin position="532"/>
        <end position="561"/>
    </location>
</feature>
<evidence type="ECO:0000256" key="24">
    <source>
        <dbReference type="ARBA" id="ARBA00078197"/>
    </source>
</evidence>
<feature type="compositionally biased region" description="Polar residues" evidence="27">
    <location>
        <begin position="174"/>
        <end position="185"/>
    </location>
</feature>
<keyword evidence="30" id="KW-1185">Reference proteome</keyword>
<evidence type="ECO:0000259" key="29">
    <source>
        <dbReference type="PROSITE" id="PS51462"/>
    </source>
</evidence>
<dbReference type="InterPro" id="IPR015797">
    <property type="entry name" value="NUDIX_hydrolase-like_dom_sf"/>
</dbReference>
<dbReference type="CDD" id="cd18870">
    <property type="entry name" value="NUDIX_AcylCoAdiphos_Nudt19"/>
    <property type="match status" value="1"/>
</dbReference>
<feature type="compositionally biased region" description="Polar residues" evidence="27">
    <location>
        <begin position="58"/>
        <end position="80"/>
    </location>
</feature>
<keyword evidence="15" id="KW-0653">Protein transport</keyword>
<evidence type="ECO:0000256" key="13">
    <source>
        <dbReference type="ARBA" id="ARBA00022833"/>
    </source>
</evidence>
<evidence type="ECO:0000256" key="12">
    <source>
        <dbReference type="ARBA" id="ARBA00022816"/>
    </source>
</evidence>
<feature type="compositionally biased region" description="Basic and acidic residues" evidence="27">
    <location>
        <begin position="42"/>
        <end position="53"/>
    </location>
</feature>
<evidence type="ECO:0000256" key="5">
    <source>
        <dbReference type="ARBA" id="ARBA00004567"/>
    </source>
</evidence>
<dbReference type="Gene3D" id="4.10.1060.10">
    <property type="entry name" value="Zinc finger, RanBP2-type"/>
    <property type="match status" value="2"/>
</dbReference>
<evidence type="ECO:0000256" key="9">
    <source>
        <dbReference type="ARBA" id="ARBA00022737"/>
    </source>
</evidence>
<dbReference type="SUPFAM" id="SSF55811">
    <property type="entry name" value="Nudix"/>
    <property type="match status" value="1"/>
</dbReference>
<feature type="compositionally biased region" description="Polar residues" evidence="27">
    <location>
        <begin position="14"/>
        <end position="30"/>
    </location>
</feature>
<dbReference type="GO" id="GO:0015031">
    <property type="term" value="P:protein transport"/>
    <property type="evidence" value="ECO:0007669"/>
    <property type="project" value="UniProtKB-KW"/>
</dbReference>
<evidence type="ECO:0000256" key="23">
    <source>
        <dbReference type="ARBA" id="ARBA00068609"/>
    </source>
</evidence>
<keyword evidence="14" id="KW-0460">Magnesium</keyword>
<dbReference type="PROSITE" id="PS01358">
    <property type="entry name" value="ZF_RANBP2_1"/>
    <property type="match status" value="2"/>
</dbReference>
<evidence type="ECO:0000256" key="18">
    <source>
        <dbReference type="ARBA" id="ARBA00023132"/>
    </source>
</evidence>
<dbReference type="PANTHER" id="PTHR12318">
    <property type="entry name" value="TESTOSTERONE-REGULATED PROTEIN RP2"/>
    <property type="match status" value="1"/>
</dbReference>
<keyword evidence="10 26" id="KW-0863">Zinc-finger</keyword>
<dbReference type="Pfam" id="PF00293">
    <property type="entry name" value="NUDIX"/>
    <property type="match status" value="1"/>
</dbReference>
<keyword evidence="11" id="KW-0378">Hydrolase</keyword>
<evidence type="ECO:0000256" key="7">
    <source>
        <dbReference type="ARBA" id="ARBA00022448"/>
    </source>
</evidence>
<feature type="domain" description="RanBP2-type" evidence="28">
    <location>
        <begin position="495"/>
        <end position="524"/>
    </location>
</feature>
<feature type="domain" description="Nudix hydrolase" evidence="29">
    <location>
        <begin position="1038"/>
        <end position="1216"/>
    </location>
</feature>
<name>A0AAF3FE13_9BILA</name>
<sequence length="1334" mass="141455">MADKSWLSRWFGRTPTQSGTSAQSNESRMTAPSPSTSPPTSNDHRQMLRDILPDHGSPVSSPPQTTNFRSFDPSALNNGHSQKESLFVNTDSLTRKRQFTSSPDSLLVSERIKRFRDNIASTKDDEDHVPAFEASVVKPRMEHSFAGPYTQRNASMLESPGGSSSISLFSRRSTAPSTHSNISSKTRAILEQLERVTTPQTEAKRVPIFRPASTVPEVWNTSWHAGTNSTISIANSTSNPQNPPPRKRQPIPTSNRIQILTSALTTHYKKPYWRDIYRPKKPVEDKSSTSFQSPAIQRVQATSSSVVKVSPLFDLSDHPSPVTSSAKESGSATVSSVKAIPPLKGFDGKKVPNTFNAGCIYMEDSDGEQEKDSADVFIKRLDLPKVAPPKGFINDCLFDFEAPVERGPQANVSSSSDESSPESESSNSSDDIELVQNEVQTKVAEKSPVAPAIKIVTETLAPPTDSETSASVVATPNSSKNASPESLNKTPTTATVSKWYCSVCMLENQAAFTKCIACEAPKPGETTTASSATSKWTCSVCWVENQATSAKCVACESPKPGETAAAAAASTSTFKPTTFAPLALPKGVSFGFGGSKAPEAPLANKDDNAEVKRPLFGAGAGLGFGLSASGALKPALAPSAQTNGAILPFINGASGFGGAPSIDSTSTLGLPKSTPFGLSATTAPTTFLKFGGIGSDTVSKGLNDGAASSTPAPFTLGGNTASAPMTNSFTFNGASSIPSIPVFGNAQKTSDVVPETDKTQRKDTDKPFAPIKVFGETTVSLTDTKTPASIFAAPSLSKNSLLENLNQTPTTTKLGETATASTSTFKPTPMAPSNGVSIGFGGSKAPEAPSKSNDGAPDMKRPLFGPGPTTTPSFNFGPSEGAKLTLAPLAQPAQTPFIFGSNGFGGALSSASAPTLGLPHTTTSGSFSLGVPTAPPFNFSENAPDAVPTNFRFGDPASTGPFVFGGNAAPAPTFSFGDSQPSHSHFSLPPIAQVPSFGNAPPTDSPFAFNSSSTATGVGQEKDIFFKKHIQERRMGTPWKVASTIILWSRTTQRVLMLRRGATAPFMPSLHVFPGGVIDTVDSKLGQPERVAALRELFEETGLVPTIDGKIETAALNKDLANLQQRAQKDPSAFVEVSKLVGSALPLRSLQPWATWLTPNYGKKRYMTSFFLLPIEGEPEVNICTREMSSAVWLEPAKALPLAQDGALDLPPPQIYELTRLSQVSANSVTMPNNKTVICPQQLTGKPSGFIAFIYPGDRLYQETEDAYLIEPRVVDDLELAQGDPNASLHRCVFPARPSTKGLQLHFQNVPEKYGFHPFNVPLSQDAAAKKGKL</sequence>
<feature type="compositionally biased region" description="Low complexity" evidence="27">
    <location>
        <begin position="413"/>
        <end position="429"/>
    </location>
</feature>
<comment type="cofactor">
    <cofactor evidence="2">
        <name>Mg(2+)</name>
        <dbReference type="ChEBI" id="CHEBI:18420"/>
    </cofactor>
</comment>
<dbReference type="InterPro" id="IPR000086">
    <property type="entry name" value="NUDIX_hydrolase_dom"/>
</dbReference>
<feature type="region of interest" description="Disordered" evidence="27">
    <location>
        <begin position="233"/>
        <end position="253"/>
    </location>
</feature>
<evidence type="ECO:0000256" key="21">
    <source>
        <dbReference type="ARBA" id="ARBA00023242"/>
    </source>
</evidence>
<evidence type="ECO:0000256" key="15">
    <source>
        <dbReference type="ARBA" id="ARBA00022927"/>
    </source>
</evidence>
<feature type="compositionally biased region" description="Polar residues" evidence="27">
    <location>
        <begin position="465"/>
        <end position="490"/>
    </location>
</feature>
<keyword evidence="8" id="KW-0479">Metal-binding</keyword>
<keyword evidence="7" id="KW-0813">Transport</keyword>
<feature type="compositionally biased region" description="Low complexity" evidence="27">
    <location>
        <begin position="155"/>
        <end position="173"/>
    </location>
</feature>
<evidence type="ECO:0000256" key="3">
    <source>
        <dbReference type="ARBA" id="ARBA00001947"/>
    </source>
</evidence>
<feature type="region of interest" description="Disordered" evidence="27">
    <location>
        <begin position="1"/>
        <end position="89"/>
    </location>
</feature>
<evidence type="ECO:0000259" key="28">
    <source>
        <dbReference type="PROSITE" id="PS50199"/>
    </source>
</evidence>
<dbReference type="GO" id="GO:0005739">
    <property type="term" value="C:mitochondrion"/>
    <property type="evidence" value="ECO:0007669"/>
    <property type="project" value="TreeGrafter"/>
</dbReference>
<evidence type="ECO:0000256" key="8">
    <source>
        <dbReference type="ARBA" id="ARBA00022723"/>
    </source>
</evidence>
<evidence type="ECO:0000256" key="6">
    <source>
        <dbReference type="ARBA" id="ARBA00005582"/>
    </source>
</evidence>
<organism evidence="30 31">
    <name type="scientific">Mesorhabditis belari</name>
    <dbReference type="NCBI Taxonomy" id="2138241"/>
    <lineage>
        <taxon>Eukaryota</taxon>
        <taxon>Metazoa</taxon>
        <taxon>Ecdysozoa</taxon>
        <taxon>Nematoda</taxon>
        <taxon>Chromadorea</taxon>
        <taxon>Rhabditida</taxon>
        <taxon>Rhabditina</taxon>
        <taxon>Rhabditomorpha</taxon>
        <taxon>Rhabditoidea</taxon>
        <taxon>Rhabditidae</taxon>
        <taxon>Mesorhabditinae</taxon>
        <taxon>Mesorhabditis</taxon>
    </lineage>
</organism>
<dbReference type="SMART" id="SM00547">
    <property type="entry name" value="ZnF_RBZ"/>
    <property type="match status" value="2"/>
</dbReference>
<accession>A0AAF3FE13</accession>
<comment type="cofactor">
    <cofactor evidence="1">
        <name>Mn(2+)</name>
        <dbReference type="ChEBI" id="CHEBI:29035"/>
    </cofactor>
</comment>
<protein>
    <recommendedName>
        <fullName evidence="23">Nuclear pore complex protein Nup153</fullName>
    </recommendedName>
    <alternativeName>
        <fullName evidence="25">153 kDa nucleoporin</fullName>
    </alternativeName>
    <alternativeName>
        <fullName evidence="24">Nucleoporin Nup153</fullName>
    </alternativeName>
</protein>
<evidence type="ECO:0000256" key="26">
    <source>
        <dbReference type="PROSITE-ProRule" id="PRU00322"/>
    </source>
</evidence>
<evidence type="ECO:0000256" key="22">
    <source>
        <dbReference type="ARBA" id="ARBA00060842"/>
    </source>
</evidence>
<dbReference type="GO" id="GO:0005643">
    <property type="term" value="C:nuclear pore"/>
    <property type="evidence" value="ECO:0007669"/>
    <property type="project" value="UniProtKB-SubCell"/>
</dbReference>
<evidence type="ECO:0000256" key="17">
    <source>
        <dbReference type="ARBA" id="ARBA00023125"/>
    </source>
</evidence>
<keyword evidence="21" id="KW-0539">Nucleus</keyword>
<dbReference type="GO" id="GO:0016818">
    <property type="term" value="F:hydrolase activity, acting on acid anhydrides, in phosphorus-containing anhydrides"/>
    <property type="evidence" value="ECO:0007669"/>
    <property type="project" value="InterPro"/>
</dbReference>
<comment type="cofactor">
    <cofactor evidence="3">
        <name>Zn(2+)</name>
        <dbReference type="ChEBI" id="CHEBI:29105"/>
    </cofactor>
</comment>
<dbReference type="WBParaSite" id="MBELARI_LOCUS5055">
    <property type="protein sequence ID" value="MBELARI_LOCUS5055"/>
    <property type="gene ID" value="MBELARI_LOCUS5055"/>
</dbReference>
<keyword evidence="20" id="KW-0464">Manganese</keyword>
<comment type="similarity">
    <text evidence="6">Belongs to the Nudix hydrolase family.</text>
</comment>
<feature type="region of interest" description="Disordered" evidence="27">
    <location>
        <begin position="407"/>
        <end position="431"/>
    </location>
</feature>
<dbReference type="PROSITE" id="PS51462">
    <property type="entry name" value="NUDIX"/>
    <property type="match status" value="1"/>
</dbReference>
<keyword evidence="16" id="KW-0811">Translocation</keyword>
<evidence type="ECO:0000256" key="16">
    <source>
        <dbReference type="ARBA" id="ARBA00023010"/>
    </source>
</evidence>
<keyword evidence="9" id="KW-0677">Repeat</keyword>
<reference evidence="31" key="1">
    <citation type="submission" date="2024-02" db="UniProtKB">
        <authorList>
            <consortium name="WormBaseParasite"/>
        </authorList>
    </citation>
    <scope>IDENTIFICATION</scope>
</reference>
<feature type="region of interest" description="Disordered" evidence="27">
    <location>
        <begin position="152"/>
        <end position="185"/>
    </location>
</feature>
<dbReference type="GO" id="GO:0031965">
    <property type="term" value="C:nuclear membrane"/>
    <property type="evidence" value="ECO:0007669"/>
    <property type="project" value="UniProtKB-SubCell"/>
</dbReference>
<dbReference type="PANTHER" id="PTHR12318:SF0">
    <property type="entry name" value="ACYL-COENZYME A DIPHOSPHATASE NUDT19"/>
    <property type="match status" value="1"/>
</dbReference>
<evidence type="ECO:0000256" key="25">
    <source>
        <dbReference type="ARBA" id="ARBA00079437"/>
    </source>
</evidence>
<keyword evidence="17" id="KW-0238">DNA-binding</keyword>
<feature type="region of interest" description="Disordered" evidence="27">
    <location>
        <begin position="838"/>
        <end position="879"/>
    </location>
</feature>
<dbReference type="GO" id="GO:0008270">
    <property type="term" value="F:zinc ion binding"/>
    <property type="evidence" value="ECO:0007669"/>
    <property type="project" value="UniProtKB-KW"/>
</dbReference>
<dbReference type="GO" id="GO:0051028">
    <property type="term" value="P:mRNA transport"/>
    <property type="evidence" value="ECO:0007669"/>
    <property type="project" value="UniProtKB-KW"/>
</dbReference>
<evidence type="ECO:0000256" key="20">
    <source>
        <dbReference type="ARBA" id="ARBA00023211"/>
    </source>
</evidence>
<dbReference type="InterPro" id="IPR039121">
    <property type="entry name" value="NUDT19"/>
</dbReference>
<dbReference type="Gene3D" id="3.90.79.10">
    <property type="entry name" value="Nucleoside Triphosphate Pyrophosphohydrolase"/>
    <property type="match status" value="1"/>
</dbReference>
<feature type="compositionally biased region" description="Low complexity" evidence="27">
    <location>
        <begin position="32"/>
        <end position="41"/>
    </location>
</feature>
<dbReference type="Proteomes" id="UP000887575">
    <property type="component" value="Unassembled WGS sequence"/>
</dbReference>
<evidence type="ECO:0000256" key="11">
    <source>
        <dbReference type="ARBA" id="ARBA00022801"/>
    </source>
</evidence>
<dbReference type="Pfam" id="PF00641">
    <property type="entry name" value="Zn_ribbon_RanBP"/>
    <property type="match status" value="2"/>
</dbReference>
<keyword evidence="19" id="KW-0472">Membrane</keyword>
<evidence type="ECO:0000256" key="10">
    <source>
        <dbReference type="ARBA" id="ARBA00022771"/>
    </source>
</evidence>
<comment type="subcellular location">
    <subcellularLocation>
        <location evidence="4">Nucleus membrane</location>
    </subcellularLocation>
    <subcellularLocation>
        <location evidence="5">Nucleus</location>
        <location evidence="5">Nuclear pore complex</location>
    </subcellularLocation>
</comment>
<evidence type="ECO:0000256" key="27">
    <source>
        <dbReference type="SAM" id="MobiDB-lite"/>
    </source>
</evidence>
<comment type="similarity">
    <text evidence="22">Belongs to the NUP153 family.</text>
</comment>
<dbReference type="InterPro" id="IPR036443">
    <property type="entry name" value="Znf_RanBP2_sf"/>
</dbReference>
<feature type="region of interest" description="Disordered" evidence="27">
    <location>
        <begin position="460"/>
        <end position="490"/>
    </location>
</feature>
<keyword evidence="18" id="KW-0906">Nuclear pore complex</keyword>
<keyword evidence="13" id="KW-0862">Zinc</keyword>
<evidence type="ECO:0000313" key="30">
    <source>
        <dbReference type="Proteomes" id="UP000887575"/>
    </source>
</evidence>
<dbReference type="InterPro" id="IPR001876">
    <property type="entry name" value="Znf_RanBP2"/>
</dbReference>
<keyword evidence="12" id="KW-0509">mRNA transport</keyword>
<evidence type="ECO:0000313" key="31">
    <source>
        <dbReference type="WBParaSite" id="MBELARI_LOCUS5055"/>
    </source>
</evidence>
<dbReference type="PROSITE" id="PS50199">
    <property type="entry name" value="ZF_RANBP2_2"/>
    <property type="match status" value="2"/>
</dbReference>
<proteinExistence type="inferred from homology"/>
<evidence type="ECO:0000256" key="4">
    <source>
        <dbReference type="ARBA" id="ARBA00004126"/>
    </source>
</evidence>
<evidence type="ECO:0000256" key="2">
    <source>
        <dbReference type="ARBA" id="ARBA00001946"/>
    </source>
</evidence>
<evidence type="ECO:0000256" key="19">
    <source>
        <dbReference type="ARBA" id="ARBA00023136"/>
    </source>
</evidence>